<organism evidence="4 5">
    <name type="scientific">Setaria digitata</name>
    <dbReference type="NCBI Taxonomy" id="48799"/>
    <lineage>
        <taxon>Eukaryota</taxon>
        <taxon>Metazoa</taxon>
        <taxon>Ecdysozoa</taxon>
        <taxon>Nematoda</taxon>
        <taxon>Chromadorea</taxon>
        <taxon>Rhabditida</taxon>
        <taxon>Spirurina</taxon>
        <taxon>Spiruromorpha</taxon>
        <taxon>Filarioidea</taxon>
        <taxon>Setariidae</taxon>
        <taxon>Setaria</taxon>
    </lineage>
</organism>
<accession>A0A915Q3L1</accession>
<dbReference type="InterPro" id="IPR000341">
    <property type="entry name" value="PI3K_Ras-bd_dom"/>
</dbReference>
<dbReference type="AlphaFoldDB" id="A0A915Q3L1"/>
<dbReference type="WBParaSite" id="sdigi.contig886.g9949.t1">
    <property type="protein sequence ID" value="sdigi.contig886.g9949.t1"/>
    <property type="gene ID" value="sdigi.contig886.g9949"/>
</dbReference>
<feature type="domain" description="PI3K-RBD" evidence="3">
    <location>
        <begin position="243"/>
        <end position="344"/>
    </location>
</feature>
<comment type="similarity">
    <text evidence="1">Belongs to the PI3/PI4-kinase family.</text>
</comment>
<evidence type="ECO:0000313" key="4">
    <source>
        <dbReference type="Proteomes" id="UP000887581"/>
    </source>
</evidence>
<dbReference type="SMART" id="SM00143">
    <property type="entry name" value="PI3K_p85B"/>
    <property type="match status" value="1"/>
</dbReference>
<dbReference type="PROSITE" id="PS51544">
    <property type="entry name" value="PI3K_ABD"/>
    <property type="match status" value="1"/>
</dbReference>
<evidence type="ECO:0000259" key="2">
    <source>
        <dbReference type="PROSITE" id="PS51544"/>
    </source>
</evidence>
<dbReference type="PROSITE" id="PS51546">
    <property type="entry name" value="PI3K_RBD"/>
    <property type="match status" value="1"/>
</dbReference>
<dbReference type="SUPFAM" id="SSF54236">
    <property type="entry name" value="Ubiquitin-like"/>
    <property type="match status" value="1"/>
</dbReference>
<dbReference type="Gene3D" id="3.10.20.770">
    <property type="match status" value="1"/>
</dbReference>
<evidence type="ECO:0000256" key="1">
    <source>
        <dbReference type="PROSITE-ProRule" id="PRU00877"/>
    </source>
</evidence>
<protein>
    <submittedName>
        <fullName evidence="5">Uncharacterized protein</fullName>
    </submittedName>
</protein>
<sequence>MTDVSNERLAPLIGFVWDLVEMICLGFSSVQFDFRKDEIDSAVKKGKEMSQEVVCLQDSPDIWSFIECGQLEVEGSTDLDLLLPNGFLVNIRCSMDFTLAKLKQELFIQAKKLPLFDLLLTPSDYIFFTIRTNGEREELYDESRSIFSLRLFIPLLCLIEPEGNREEKALAHDIGLAIGHPLTEIEAKLSPEEMLYRMDLYKVSELAISSRGITGYSHYAFPEEVSSEIDADIPPQVKSKIQMADLYIELWYRSREDELANVDTNCVCVKIRKVIGVHASDAIANAIKELMQQHKLLIKESPSDFLLQIAGRRCFLTKDIRLTSFEYVRSSFENYRIPKFILRRKEVVMKDFTEPPPIAKPSWVRAYESRFDRTDETAIKVCIS</sequence>
<proteinExistence type="inferred from homology"/>
<dbReference type="SMART" id="SM00144">
    <property type="entry name" value="PI3K_rbd"/>
    <property type="match status" value="1"/>
</dbReference>
<reference evidence="5" key="1">
    <citation type="submission" date="2022-11" db="UniProtKB">
        <authorList>
            <consortium name="WormBaseParasite"/>
        </authorList>
    </citation>
    <scope>IDENTIFICATION</scope>
</reference>
<evidence type="ECO:0000259" key="3">
    <source>
        <dbReference type="PROSITE" id="PS51546"/>
    </source>
</evidence>
<dbReference type="Pfam" id="PF00794">
    <property type="entry name" value="PI3K_rbd"/>
    <property type="match status" value="1"/>
</dbReference>
<dbReference type="Pfam" id="PF02192">
    <property type="entry name" value="PI3K_p85B"/>
    <property type="match status" value="1"/>
</dbReference>
<evidence type="ECO:0000313" key="5">
    <source>
        <dbReference type="WBParaSite" id="sdigi.contig886.g9949.t1"/>
    </source>
</evidence>
<name>A0A915Q3L1_9BILA</name>
<dbReference type="InterPro" id="IPR029071">
    <property type="entry name" value="Ubiquitin-like_domsf"/>
</dbReference>
<feature type="domain" description="PI3K-ABD" evidence="2">
    <location>
        <begin position="73"/>
        <end position="162"/>
    </location>
</feature>
<dbReference type="InterPro" id="IPR003113">
    <property type="entry name" value="PI3K_ABD"/>
</dbReference>
<dbReference type="Proteomes" id="UP000887581">
    <property type="component" value="Unplaced"/>
</dbReference>
<keyword evidence="4" id="KW-1185">Reference proteome</keyword>